<dbReference type="Proteomes" id="UP000198379">
    <property type="component" value="Unassembled WGS sequence"/>
</dbReference>
<accession>A0A239D1Q6</accession>
<name>A0A239D1Q6_9FLAO</name>
<keyword evidence="1" id="KW-0472">Membrane</keyword>
<evidence type="ECO:0000313" key="4">
    <source>
        <dbReference type="Proteomes" id="UP000198379"/>
    </source>
</evidence>
<organism evidence="3 4">
    <name type="scientific">Dokdonia pacifica</name>
    <dbReference type="NCBI Taxonomy" id="1627892"/>
    <lineage>
        <taxon>Bacteria</taxon>
        <taxon>Pseudomonadati</taxon>
        <taxon>Bacteroidota</taxon>
        <taxon>Flavobacteriia</taxon>
        <taxon>Flavobacteriales</taxon>
        <taxon>Flavobacteriaceae</taxon>
        <taxon>Dokdonia</taxon>
    </lineage>
</organism>
<dbReference type="RefSeq" id="WP_089373583.1">
    <property type="nucleotide sequence ID" value="NZ_BMEP01000001.1"/>
</dbReference>
<evidence type="ECO:0000313" key="3">
    <source>
        <dbReference type="EMBL" id="SNS26129.1"/>
    </source>
</evidence>
<sequence>MAAIDQEKYERVKKQVENEKIWYSHLFIYITVNILLQLFYAGIFDDGEFTQYIPWWVRFTTPFFWGLNVFVHWLYAFKKVRFTNFYNRWEERKIREYMEEEEEDFIRTIRK</sequence>
<feature type="transmembrane region" description="Helical" evidence="1">
    <location>
        <begin position="55"/>
        <end position="75"/>
    </location>
</feature>
<feature type="domain" description="2TM" evidence="2">
    <location>
        <begin position="10"/>
        <end position="99"/>
    </location>
</feature>
<protein>
    <submittedName>
        <fullName evidence="3">2TM domain-containing protein</fullName>
    </submittedName>
</protein>
<dbReference type="OrthoDB" id="8965954at2"/>
<reference evidence="3 4" key="1">
    <citation type="submission" date="2017-06" db="EMBL/GenBank/DDBJ databases">
        <authorList>
            <person name="Kim H.J."/>
            <person name="Triplett B.A."/>
        </authorList>
    </citation>
    <scope>NUCLEOTIDE SEQUENCE [LARGE SCALE GENOMIC DNA]</scope>
    <source>
        <strain evidence="3 4">DSM 25597</strain>
    </source>
</reference>
<dbReference type="Pfam" id="PF13239">
    <property type="entry name" value="2TM"/>
    <property type="match status" value="1"/>
</dbReference>
<gene>
    <name evidence="3" type="ORF">SAMN06265376_10992</name>
</gene>
<dbReference type="EMBL" id="FZNY01000009">
    <property type="protein sequence ID" value="SNS26129.1"/>
    <property type="molecule type" value="Genomic_DNA"/>
</dbReference>
<dbReference type="AlphaFoldDB" id="A0A239D1Q6"/>
<dbReference type="InterPro" id="IPR025698">
    <property type="entry name" value="2TM_dom"/>
</dbReference>
<keyword evidence="1" id="KW-1133">Transmembrane helix</keyword>
<keyword evidence="1" id="KW-0812">Transmembrane</keyword>
<evidence type="ECO:0000256" key="1">
    <source>
        <dbReference type="SAM" id="Phobius"/>
    </source>
</evidence>
<proteinExistence type="predicted"/>
<keyword evidence="4" id="KW-1185">Reference proteome</keyword>
<feature type="transmembrane region" description="Helical" evidence="1">
    <location>
        <begin position="21"/>
        <end position="43"/>
    </location>
</feature>
<evidence type="ECO:0000259" key="2">
    <source>
        <dbReference type="Pfam" id="PF13239"/>
    </source>
</evidence>